<feature type="compositionally biased region" description="Basic and acidic residues" evidence="1">
    <location>
        <begin position="228"/>
        <end position="238"/>
    </location>
</feature>
<accession>A0A2T0RE09</accession>
<dbReference type="SMART" id="SM00507">
    <property type="entry name" value="HNHc"/>
    <property type="match status" value="1"/>
</dbReference>
<proteinExistence type="predicted"/>
<organism evidence="3 4">
    <name type="scientific">Aliiruegeria haliotis</name>
    <dbReference type="NCBI Taxonomy" id="1280846"/>
    <lineage>
        <taxon>Bacteria</taxon>
        <taxon>Pseudomonadati</taxon>
        <taxon>Pseudomonadota</taxon>
        <taxon>Alphaproteobacteria</taxon>
        <taxon>Rhodobacterales</taxon>
        <taxon>Roseobacteraceae</taxon>
        <taxon>Aliiruegeria</taxon>
    </lineage>
</organism>
<dbReference type="Gene3D" id="1.10.30.50">
    <property type="match status" value="1"/>
</dbReference>
<dbReference type="CDD" id="cd00085">
    <property type="entry name" value="HNHc"/>
    <property type="match status" value="1"/>
</dbReference>
<dbReference type="OrthoDB" id="9802640at2"/>
<dbReference type="AlphaFoldDB" id="A0A2T0RE09"/>
<evidence type="ECO:0000256" key="1">
    <source>
        <dbReference type="SAM" id="MobiDB-lite"/>
    </source>
</evidence>
<evidence type="ECO:0000313" key="4">
    <source>
        <dbReference type="Proteomes" id="UP000239480"/>
    </source>
</evidence>
<feature type="domain" description="HNH nuclease" evidence="2">
    <location>
        <begin position="264"/>
        <end position="321"/>
    </location>
</feature>
<dbReference type="RefSeq" id="WP_146136778.1">
    <property type="nucleotide sequence ID" value="NZ_PVTD01000023.1"/>
</dbReference>
<dbReference type="EMBL" id="PVTD01000023">
    <property type="protein sequence ID" value="PRY19393.1"/>
    <property type="molecule type" value="Genomic_DNA"/>
</dbReference>
<dbReference type="InterPro" id="IPR003615">
    <property type="entry name" value="HNH_nuc"/>
</dbReference>
<dbReference type="Proteomes" id="UP000239480">
    <property type="component" value="Unassembled WGS sequence"/>
</dbReference>
<sequence>MEQVSELIFRQITPADFFHINRKPQPGDEGGKQGYIDFPVGKVTLADWQDFFDGIAPDESSKWPVWHVEVHSLGNLGSQNVDIGQRRLQSVNIRSQKLFSDSGNRVLAWHPDHGGFPSLSDEAESSKHPSVVATSKGVRVFLLRTVGGEHWAGWLRTEQIEEAAEKDFRLQPMLVEPAGKIVFGTPLALDTSSLENPFRLNSFGQSDADKGLDAAGKPAKQTYGKKPSKSEEELAEDLFKDDAPPEAAEKTQKVIETFKRNQKAVRDLKRLYKTCQITGDDFIFSKVNGEPYLEVHHLVPLGEGGADNPTNLVVISAHIHRMLHYAGVEGIDLAKIVNDKLDFTINGESFTITWRPEHAKVIADAGGTIA</sequence>
<name>A0A2T0RE09_9RHOB</name>
<evidence type="ECO:0000313" key="3">
    <source>
        <dbReference type="EMBL" id="PRY19393.1"/>
    </source>
</evidence>
<protein>
    <submittedName>
        <fullName evidence="3">5-methylcytosine-specific restriction protein A</fullName>
    </submittedName>
</protein>
<feature type="region of interest" description="Disordered" evidence="1">
    <location>
        <begin position="205"/>
        <end position="238"/>
    </location>
</feature>
<keyword evidence="4" id="KW-1185">Reference proteome</keyword>
<evidence type="ECO:0000259" key="2">
    <source>
        <dbReference type="SMART" id="SM00507"/>
    </source>
</evidence>
<comment type="caution">
    <text evidence="3">The sequence shown here is derived from an EMBL/GenBank/DDBJ whole genome shotgun (WGS) entry which is preliminary data.</text>
</comment>
<gene>
    <name evidence="3" type="ORF">CLV78_1232</name>
</gene>
<reference evidence="3 4" key="1">
    <citation type="submission" date="2018-03" db="EMBL/GenBank/DDBJ databases">
        <title>Genomic Encyclopedia of Archaeal and Bacterial Type Strains, Phase II (KMG-II): from individual species to whole genera.</title>
        <authorList>
            <person name="Goeker M."/>
        </authorList>
    </citation>
    <scope>NUCLEOTIDE SEQUENCE [LARGE SCALE GENOMIC DNA]</scope>
    <source>
        <strain evidence="3 4">DSM 29328</strain>
    </source>
</reference>